<dbReference type="AlphaFoldDB" id="A0A0M3TBJ5"/>
<dbReference type="FunFam" id="3.40.309.10:FF:000009">
    <property type="entry name" value="Aldehyde dehydrogenase A"/>
    <property type="match status" value="1"/>
</dbReference>
<dbReference type="Proteomes" id="UP000068137">
    <property type="component" value="Chromosome"/>
</dbReference>
<dbReference type="KEGG" id="cbq:AL705_04395"/>
<sequence>MPGRPLSSVFRELETLVAIPDYQKDHNCRETAEITENFTGDVIGHMPCATEEDTLAAVERARKAQKAWAQVPVKERAKIFRRYHQLILGGREESADIIQCETGKARAAALEEIMDVSINARYYSNHGPAMLKPKRVPGMLPVVTKTVVYRKPKGVVGVVAPWNYPFNLAISDAIPAMIAGNTIVLKPDSQTPYSALRCAKLLYQAGVPRDVFQVVTGRGSVVGNVLANNCDYLMFTGSTKTGKLLGEQTGRRLVNYSAELGGKNAMIVQKGADLKNCAEVSMRGMFSNSGQLCISIERVYVERDIYQDFLKALKERLDKLVIAANYDYATEYGSIISQQQMDTIEGHIKDAVDKGATIFWGGKRLPEVGPLYIQPTILIDVPEDALCRTKETFGPLVSVYPVDSIEEAIERANDTNYGLNSSVWGKSYRAGEEIARQLNTGTVSVNEGYGPGWASVHAPMGGYKESGVGRRHSKDGILKYTESTTVATQRLVSMGGPGFIPFKIWNGKILPIVAHIINT</sequence>
<evidence type="ECO:0000256" key="1">
    <source>
        <dbReference type="ARBA" id="ARBA00009986"/>
    </source>
</evidence>
<dbReference type="EC" id="1.2.1.79" evidence="4"/>
<dbReference type="InterPro" id="IPR016161">
    <property type="entry name" value="Ald_DH/histidinol_DH"/>
</dbReference>
<dbReference type="PANTHER" id="PTHR11699">
    <property type="entry name" value="ALDEHYDE DEHYDROGENASE-RELATED"/>
    <property type="match status" value="1"/>
</dbReference>
<accession>A0A0M3TBJ5</accession>
<dbReference type="Gene3D" id="3.40.309.10">
    <property type="entry name" value="Aldehyde Dehydrogenase, Chain A, domain 2"/>
    <property type="match status" value="1"/>
</dbReference>
<dbReference type="InterPro" id="IPR029510">
    <property type="entry name" value="Ald_DH_CS_GLU"/>
</dbReference>
<gene>
    <name evidence="9" type="ORF">AL705_04395</name>
</gene>
<evidence type="ECO:0000313" key="9">
    <source>
        <dbReference type="EMBL" id="ALE19000.1"/>
    </source>
</evidence>
<keyword evidence="2" id="KW-0521">NADP</keyword>
<evidence type="ECO:0000256" key="3">
    <source>
        <dbReference type="ARBA" id="ARBA00023002"/>
    </source>
</evidence>
<dbReference type="InterPro" id="IPR016162">
    <property type="entry name" value="Ald_DH_N"/>
</dbReference>
<name>A0A0M3TBJ5_9ACTN</name>
<dbReference type="InterPro" id="IPR015590">
    <property type="entry name" value="Aldehyde_DH_dom"/>
</dbReference>
<dbReference type="InterPro" id="IPR016163">
    <property type="entry name" value="Ald_DH_C"/>
</dbReference>
<evidence type="ECO:0000256" key="4">
    <source>
        <dbReference type="ARBA" id="ARBA00039122"/>
    </source>
</evidence>
<comment type="catalytic activity">
    <reaction evidence="5">
        <text>succinate semialdehyde + NADP(+) + H2O = succinate + NADPH + 2 H(+)</text>
        <dbReference type="Rhea" id="RHEA:13213"/>
        <dbReference type="ChEBI" id="CHEBI:15377"/>
        <dbReference type="ChEBI" id="CHEBI:15378"/>
        <dbReference type="ChEBI" id="CHEBI:30031"/>
        <dbReference type="ChEBI" id="CHEBI:57706"/>
        <dbReference type="ChEBI" id="CHEBI:57783"/>
        <dbReference type="ChEBI" id="CHEBI:58349"/>
        <dbReference type="EC" id="1.2.1.79"/>
    </reaction>
</comment>
<dbReference type="NCBIfam" id="NF006916">
    <property type="entry name" value="PRK09407.1"/>
    <property type="match status" value="1"/>
</dbReference>
<evidence type="ECO:0000256" key="5">
    <source>
        <dbReference type="ARBA" id="ARBA00048559"/>
    </source>
</evidence>
<dbReference type="Gene3D" id="3.40.605.10">
    <property type="entry name" value="Aldehyde Dehydrogenase, Chain A, domain 1"/>
    <property type="match status" value="1"/>
</dbReference>
<dbReference type="FunFam" id="3.40.605.10:FF:000010">
    <property type="entry name" value="N-succinylglutamate 5-semialdehyde dehydrogenase"/>
    <property type="match status" value="1"/>
</dbReference>
<evidence type="ECO:0000313" key="10">
    <source>
        <dbReference type="Proteomes" id="UP000068137"/>
    </source>
</evidence>
<organism evidence="9 10">
    <name type="scientific">Lawsonella clevelandensis</name>
    <dbReference type="NCBI Taxonomy" id="1528099"/>
    <lineage>
        <taxon>Bacteria</taxon>
        <taxon>Bacillati</taxon>
        <taxon>Actinomycetota</taxon>
        <taxon>Actinomycetes</taxon>
        <taxon>Mycobacteriales</taxon>
        <taxon>Lawsonellaceae</taxon>
        <taxon>Lawsonella</taxon>
    </lineage>
</organism>
<dbReference type="GO" id="GO:0036243">
    <property type="term" value="F:succinate-semialdehyde dehydrogenase (NADP+) activity"/>
    <property type="evidence" value="ECO:0007669"/>
    <property type="project" value="UniProtKB-EC"/>
</dbReference>
<dbReference type="EMBL" id="CP012390">
    <property type="protein sequence ID" value="ALE19000.1"/>
    <property type="molecule type" value="Genomic_DNA"/>
</dbReference>
<dbReference type="SUPFAM" id="SSF53720">
    <property type="entry name" value="ALDH-like"/>
    <property type="match status" value="1"/>
</dbReference>
<dbReference type="RefSeq" id="WP_053961979.1">
    <property type="nucleotide sequence ID" value="NZ_CP012390.1"/>
</dbReference>
<evidence type="ECO:0000256" key="6">
    <source>
        <dbReference type="PROSITE-ProRule" id="PRU10007"/>
    </source>
</evidence>
<feature type="active site" evidence="6">
    <location>
        <position position="259"/>
    </location>
</feature>
<evidence type="ECO:0000256" key="2">
    <source>
        <dbReference type="ARBA" id="ARBA00022857"/>
    </source>
</evidence>
<protein>
    <recommendedName>
        <fullName evidence="4">succinate-semialdehyde dehydrogenase (NADP(+))</fullName>
        <ecNumber evidence="4">1.2.1.79</ecNumber>
    </recommendedName>
</protein>
<dbReference type="STRING" id="1528099.AL705_04395"/>
<evidence type="ECO:0000256" key="7">
    <source>
        <dbReference type="RuleBase" id="RU003345"/>
    </source>
</evidence>
<comment type="similarity">
    <text evidence="1 7">Belongs to the aldehyde dehydrogenase family.</text>
</comment>
<dbReference type="Pfam" id="PF00171">
    <property type="entry name" value="Aldedh"/>
    <property type="match status" value="1"/>
</dbReference>
<feature type="domain" description="Aldehyde dehydrogenase" evidence="8">
    <location>
        <begin position="30"/>
        <end position="486"/>
    </location>
</feature>
<reference evidence="9 10" key="1">
    <citation type="journal article" date="2015" name="Genome Announc.">
        <title>Complete Genome Sequences for Two Strains of a Novel Fastidious, Partially Acid-Fast, Gram-Positive Corynebacterineae Bacterium, Derived from Human Clinical Samples.</title>
        <authorList>
            <person name="Nicholson A.C."/>
            <person name="Bell M."/>
            <person name="Humrighouse B.W."/>
            <person name="McQuiston J.R."/>
        </authorList>
    </citation>
    <scope>NUCLEOTIDE SEQUENCE [LARGE SCALE GENOMIC DNA]</scope>
    <source>
        <strain evidence="9 10">X1698</strain>
    </source>
</reference>
<dbReference type="OrthoDB" id="6882680at2"/>
<dbReference type="PROSITE" id="PS00687">
    <property type="entry name" value="ALDEHYDE_DEHYDR_GLU"/>
    <property type="match status" value="1"/>
</dbReference>
<evidence type="ECO:0000259" key="8">
    <source>
        <dbReference type="Pfam" id="PF00171"/>
    </source>
</evidence>
<keyword evidence="3 7" id="KW-0560">Oxidoreductase</keyword>
<dbReference type="PATRIC" id="fig|1562462.4.peg.895"/>
<proteinExistence type="inferred from homology"/>